<evidence type="ECO:0000313" key="2">
    <source>
        <dbReference type="EMBL" id="MDQ4213687.1"/>
    </source>
</evidence>
<name>A0ABU0XF05_9MICO</name>
<dbReference type="SUPFAM" id="SSF51905">
    <property type="entry name" value="FAD/NAD(P)-binding domain"/>
    <property type="match status" value="2"/>
</dbReference>
<organism evidence="2 3">
    <name type="scientific">Microbacterium capsulatum</name>
    <dbReference type="NCBI Taxonomy" id="3041921"/>
    <lineage>
        <taxon>Bacteria</taxon>
        <taxon>Bacillati</taxon>
        <taxon>Actinomycetota</taxon>
        <taxon>Actinomycetes</taxon>
        <taxon>Micrococcales</taxon>
        <taxon>Microbacteriaceae</taxon>
        <taxon>Microbacterium</taxon>
    </lineage>
</organism>
<keyword evidence="1" id="KW-0560">Oxidoreductase</keyword>
<dbReference type="InterPro" id="IPR036188">
    <property type="entry name" value="FAD/NAD-bd_sf"/>
</dbReference>
<dbReference type="RefSeq" id="WP_308488625.1">
    <property type="nucleotide sequence ID" value="NZ_JAVFCB010000003.1"/>
</dbReference>
<evidence type="ECO:0000313" key="3">
    <source>
        <dbReference type="Proteomes" id="UP001230289"/>
    </source>
</evidence>
<dbReference type="PANTHER" id="PTHR43539">
    <property type="entry name" value="FLAVIN-BINDING MONOOXYGENASE-LIKE PROTEIN (AFU_ORTHOLOGUE AFUA_4G09220)"/>
    <property type="match status" value="1"/>
</dbReference>
<sequence>MPVVIIGAGQAGLAVSRGLTVRDVAHTVLERARVGQAWRDRWDSFTLVTPNWTLALPGSPYAGGDPEGHVPRDEIVEFLERYRWRWDLPVREGVAVEGLAAGEEHPFRLRTSEGTMDADTVVVCTGAFQRPLRPPAWRFPDAVPVLDALDYRSPASIGDGAVLVIGSGETGCQIADELRLAGHEVYLSCGRAPWYPRRLGGLDIVTWINRVGFYEQRLTDITAAIRLIANPQFTGADGGRDLNYRTLHASGVILLGHLDRTDGTTAWFADDLAASVAFGDARWADLRALFAAKLPEAGYPIPPMEPVPDPFVPADPIASLDLSGFAAVILAAGFRPDYSWIDFPVFDEIGYPVTSAGAVVDVPGLYFCGVHFMTRRRSGFLFGVGDDAEAVAEAITTRGSGSG</sequence>
<comment type="caution">
    <text evidence="2">The sequence shown here is derived from an EMBL/GenBank/DDBJ whole genome shotgun (WGS) entry which is preliminary data.</text>
</comment>
<proteinExistence type="predicted"/>
<keyword evidence="3" id="KW-1185">Reference proteome</keyword>
<accession>A0ABU0XF05</accession>
<evidence type="ECO:0000256" key="1">
    <source>
        <dbReference type="ARBA" id="ARBA00023002"/>
    </source>
</evidence>
<dbReference type="Pfam" id="PF13738">
    <property type="entry name" value="Pyr_redox_3"/>
    <property type="match status" value="1"/>
</dbReference>
<dbReference type="PANTHER" id="PTHR43539:SF78">
    <property type="entry name" value="FLAVIN-CONTAINING MONOOXYGENASE"/>
    <property type="match status" value="1"/>
</dbReference>
<reference evidence="2 3" key="1">
    <citation type="submission" date="2023-08" db="EMBL/GenBank/DDBJ databases">
        <title>Microbacterium sp. nov., isolated from a waste landfill.</title>
        <authorList>
            <person name="Wen W."/>
        </authorList>
    </citation>
    <scope>NUCLEOTIDE SEQUENCE [LARGE SCALE GENOMIC DNA]</scope>
    <source>
        <strain evidence="2 3">ASV81</strain>
    </source>
</reference>
<dbReference type="EMBL" id="JAVFCB010000003">
    <property type="protein sequence ID" value="MDQ4213687.1"/>
    <property type="molecule type" value="Genomic_DNA"/>
</dbReference>
<gene>
    <name evidence="2" type="ORF">RBR11_07125</name>
</gene>
<dbReference type="InterPro" id="IPR050982">
    <property type="entry name" value="Auxin_biosynth/cation_transpt"/>
</dbReference>
<dbReference type="Gene3D" id="3.50.50.60">
    <property type="entry name" value="FAD/NAD(P)-binding domain"/>
    <property type="match status" value="1"/>
</dbReference>
<protein>
    <submittedName>
        <fullName evidence="2">NAD(P)-binding domain-containing protein</fullName>
    </submittedName>
</protein>
<dbReference type="PRINTS" id="PR00411">
    <property type="entry name" value="PNDRDTASEI"/>
</dbReference>
<dbReference type="Proteomes" id="UP001230289">
    <property type="component" value="Unassembled WGS sequence"/>
</dbReference>
<dbReference type="PRINTS" id="PR00368">
    <property type="entry name" value="FADPNR"/>
</dbReference>